<keyword evidence="10" id="KW-1185">Reference proteome</keyword>
<dbReference type="GO" id="GO:0016020">
    <property type="term" value="C:membrane"/>
    <property type="evidence" value="ECO:0007669"/>
    <property type="project" value="UniProtKB-SubCell"/>
</dbReference>
<feature type="transmembrane region" description="Helical" evidence="7">
    <location>
        <begin position="87"/>
        <end position="106"/>
    </location>
</feature>
<comment type="subcellular location">
    <subcellularLocation>
        <location evidence="1">Membrane</location>
        <topology evidence="1">Multi-pass membrane protein</topology>
    </subcellularLocation>
</comment>
<evidence type="ECO:0000256" key="6">
    <source>
        <dbReference type="ARBA" id="ARBA00023136"/>
    </source>
</evidence>
<dbReference type="Gene3D" id="1.20.1540.10">
    <property type="entry name" value="Rhomboid-like"/>
    <property type="match status" value="1"/>
</dbReference>
<dbReference type="RefSeq" id="WP_014796892.1">
    <property type="nucleotide sequence ID" value="NC_018018.1"/>
</dbReference>
<gene>
    <name evidence="9" type="ordered locus">Fleli_0986</name>
</gene>
<dbReference type="InterPro" id="IPR050925">
    <property type="entry name" value="Rhomboid_protease_S54"/>
</dbReference>
<proteinExistence type="inferred from homology"/>
<dbReference type="SUPFAM" id="SSF144091">
    <property type="entry name" value="Rhomboid-like"/>
    <property type="match status" value="1"/>
</dbReference>
<feature type="transmembrane region" description="Helical" evidence="7">
    <location>
        <begin position="179"/>
        <end position="200"/>
    </location>
</feature>
<dbReference type="PANTHER" id="PTHR43731">
    <property type="entry name" value="RHOMBOID PROTEASE"/>
    <property type="match status" value="1"/>
</dbReference>
<comment type="similarity">
    <text evidence="2">Belongs to the peptidase S54 family.</text>
</comment>
<evidence type="ECO:0000256" key="2">
    <source>
        <dbReference type="ARBA" id="ARBA00009045"/>
    </source>
</evidence>
<organism evidence="9 10">
    <name type="scientific">Bernardetia litoralis (strain ATCC 23117 / DSM 6794 / NBRC 15988 / NCIMB 1366 / Fx l1 / Sio-4)</name>
    <name type="common">Flexibacter litoralis</name>
    <dbReference type="NCBI Taxonomy" id="880071"/>
    <lineage>
        <taxon>Bacteria</taxon>
        <taxon>Pseudomonadati</taxon>
        <taxon>Bacteroidota</taxon>
        <taxon>Cytophagia</taxon>
        <taxon>Cytophagales</taxon>
        <taxon>Bernardetiaceae</taxon>
        <taxon>Bernardetia</taxon>
    </lineage>
</organism>
<feature type="transmembrane region" description="Helical" evidence="7">
    <location>
        <begin position="6"/>
        <end position="25"/>
    </location>
</feature>
<evidence type="ECO:0000256" key="4">
    <source>
        <dbReference type="ARBA" id="ARBA00022801"/>
    </source>
</evidence>
<dbReference type="PATRIC" id="fig|880071.3.peg.963"/>
<reference evidence="10" key="1">
    <citation type="submission" date="2012-06" db="EMBL/GenBank/DDBJ databases">
        <title>The complete genome of Flexibacter litoralis DSM 6794.</title>
        <authorList>
            <person name="Lucas S."/>
            <person name="Copeland A."/>
            <person name="Lapidus A."/>
            <person name="Glavina del Rio T."/>
            <person name="Dalin E."/>
            <person name="Tice H."/>
            <person name="Bruce D."/>
            <person name="Goodwin L."/>
            <person name="Pitluck S."/>
            <person name="Peters L."/>
            <person name="Ovchinnikova G."/>
            <person name="Lu M."/>
            <person name="Kyrpides N."/>
            <person name="Mavromatis K."/>
            <person name="Ivanova N."/>
            <person name="Brettin T."/>
            <person name="Detter J.C."/>
            <person name="Han C."/>
            <person name="Larimer F."/>
            <person name="Land M."/>
            <person name="Hauser L."/>
            <person name="Markowitz V."/>
            <person name="Cheng J.-F."/>
            <person name="Hugenholtz P."/>
            <person name="Woyke T."/>
            <person name="Wu D."/>
            <person name="Spring S."/>
            <person name="Lang E."/>
            <person name="Kopitz M."/>
            <person name="Brambilla E."/>
            <person name="Klenk H.-P."/>
            <person name="Eisen J.A."/>
        </authorList>
    </citation>
    <scope>NUCLEOTIDE SEQUENCE [LARGE SCALE GENOMIC DNA]</scope>
    <source>
        <strain evidence="10">ATCC 23117 / DSM 6794 / NBRC 15988 / NCIMB 1366 / Sio-4</strain>
    </source>
</reference>
<dbReference type="InterPro" id="IPR022764">
    <property type="entry name" value="Peptidase_S54_rhomboid_dom"/>
</dbReference>
<dbReference type="Pfam" id="PF01694">
    <property type="entry name" value="Rhomboid"/>
    <property type="match status" value="1"/>
</dbReference>
<dbReference type="EMBL" id="CP003345">
    <property type="protein sequence ID" value="AFM03434.1"/>
    <property type="molecule type" value="Genomic_DNA"/>
</dbReference>
<evidence type="ECO:0000259" key="8">
    <source>
        <dbReference type="Pfam" id="PF01694"/>
    </source>
</evidence>
<keyword evidence="4" id="KW-0378">Hydrolase</keyword>
<dbReference type="PANTHER" id="PTHR43731:SF14">
    <property type="entry name" value="PRESENILIN-ASSOCIATED RHOMBOID-LIKE PROTEIN, MITOCHONDRIAL"/>
    <property type="match status" value="1"/>
</dbReference>
<evidence type="ECO:0000256" key="5">
    <source>
        <dbReference type="ARBA" id="ARBA00022989"/>
    </source>
</evidence>
<dbReference type="HOGENOM" id="CLU_055068_9_1_10"/>
<evidence type="ECO:0000256" key="7">
    <source>
        <dbReference type="SAM" id="Phobius"/>
    </source>
</evidence>
<feature type="transmembrane region" description="Helical" evidence="7">
    <location>
        <begin position="46"/>
        <end position="75"/>
    </location>
</feature>
<dbReference type="Proteomes" id="UP000006054">
    <property type="component" value="Chromosome"/>
</dbReference>
<accession>I4AHJ9</accession>
<evidence type="ECO:0000313" key="9">
    <source>
        <dbReference type="EMBL" id="AFM03434.1"/>
    </source>
</evidence>
<feature type="domain" description="Peptidase S54 rhomboid" evidence="8">
    <location>
        <begin position="44"/>
        <end position="197"/>
    </location>
</feature>
<dbReference type="STRING" id="880071.Fleli_0986"/>
<dbReference type="InterPro" id="IPR035952">
    <property type="entry name" value="Rhomboid-like_sf"/>
</dbReference>
<evidence type="ECO:0000313" key="10">
    <source>
        <dbReference type="Proteomes" id="UP000006054"/>
    </source>
</evidence>
<dbReference type="eggNOG" id="COG0705">
    <property type="taxonomic scope" value="Bacteria"/>
</dbReference>
<sequence length="214" mass="23486" precursor="true">MGGINISVSLAILVITIIISVLGFNNPTLQAKLLHNPFLANKNKEYYRLLSSGFIHNGLSHLGFNMLTFFFFGGVVEQVYVQNYGDVWGSVIFLGVYLVAIVISDLPTFFKYKDMPAYSSLGASGGVSAIVFASILFQPTNDLFLLLIPIPIPAFILGTVYVIYSYYQSKNSSDNINHSAHLYGAVAGFVISAILIPSSVSDFFVQLSNYRLPF</sequence>
<feature type="transmembrane region" description="Helical" evidence="7">
    <location>
        <begin position="143"/>
        <end position="167"/>
    </location>
</feature>
<feature type="transmembrane region" description="Helical" evidence="7">
    <location>
        <begin position="118"/>
        <end position="137"/>
    </location>
</feature>
<keyword evidence="6 7" id="KW-0472">Membrane</keyword>
<evidence type="ECO:0000256" key="3">
    <source>
        <dbReference type="ARBA" id="ARBA00022692"/>
    </source>
</evidence>
<dbReference type="AlphaFoldDB" id="I4AHJ9"/>
<keyword evidence="5 7" id="KW-1133">Transmembrane helix</keyword>
<dbReference type="KEGG" id="fli:Fleli_0986"/>
<protein>
    <submittedName>
        <fullName evidence="9">Putative membrane protein</fullName>
    </submittedName>
</protein>
<keyword evidence="3 7" id="KW-0812">Transmembrane</keyword>
<dbReference type="GO" id="GO:0004252">
    <property type="term" value="F:serine-type endopeptidase activity"/>
    <property type="evidence" value="ECO:0007669"/>
    <property type="project" value="InterPro"/>
</dbReference>
<name>I4AHJ9_BERLS</name>
<evidence type="ECO:0000256" key="1">
    <source>
        <dbReference type="ARBA" id="ARBA00004141"/>
    </source>
</evidence>